<dbReference type="AlphaFoldDB" id="A0A3M7QVN9"/>
<evidence type="ECO:0000313" key="1">
    <source>
        <dbReference type="EMBL" id="RNA15048.1"/>
    </source>
</evidence>
<proteinExistence type="predicted"/>
<protein>
    <submittedName>
        <fullName evidence="1">Uncharacterized protein</fullName>
    </submittedName>
</protein>
<gene>
    <name evidence="1" type="ORF">BpHYR1_017358</name>
</gene>
<dbReference type="EMBL" id="REGN01005052">
    <property type="protein sequence ID" value="RNA15048.1"/>
    <property type="molecule type" value="Genomic_DNA"/>
</dbReference>
<comment type="caution">
    <text evidence="1">The sequence shown here is derived from an EMBL/GenBank/DDBJ whole genome shotgun (WGS) entry which is preliminary data.</text>
</comment>
<keyword evidence="2" id="KW-1185">Reference proteome</keyword>
<organism evidence="1 2">
    <name type="scientific">Brachionus plicatilis</name>
    <name type="common">Marine rotifer</name>
    <name type="synonym">Brachionus muelleri</name>
    <dbReference type="NCBI Taxonomy" id="10195"/>
    <lineage>
        <taxon>Eukaryota</taxon>
        <taxon>Metazoa</taxon>
        <taxon>Spiralia</taxon>
        <taxon>Gnathifera</taxon>
        <taxon>Rotifera</taxon>
        <taxon>Eurotatoria</taxon>
        <taxon>Monogononta</taxon>
        <taxon>Pseudotrocha</taxon>
        <taxon>Ploima</taxon>
        <taxon>Brachionidae</taxon>
        <taxon>Brachionus</taxon>
    </lineage>
</organism>
<evidence type="ECO:0000313" key="2">
    <source>
        <dbReference type="Proteomes" id="UP000276133"/>
    </source>
</evidence>
<accession>A0A3M7QVN9</accession>
<reference evidence="1 2" key="1">
    <citation type="journal article" date="2018" name="Sci. Rep.">
        <title>Genomic signatures of local adaptation to the degree of environmental predictability in rotifers.</title>
        <authorList>
            <person name="Franch-Gras L."/>
            <person name="Hahn C."/>
            <person name="Garcia-Roger E.M."/>
            <person name="Carmona M.J."/>
            <person name="Serra M."/>
            <person name="Gomez A."/>
        </authorList>
    </citation>
    <scope>NUCLEOTIDE SEQUENCE [LARGE SCALE GENOMIC DNA]</scope>
    <source>
        <strain evidence="1">HYR1</strain>
    </source>
</reference>
<dbReference type="Proteomes" id="UP000276133">
    <property type="component" value="Unassembled WGS sequence"/>
</dbReference>
<name>A0A3M7QVN9_BRAPC</name>
<sequence>MVKIDTDQRGTILIKKLFDDRSGNLFEKKKLEKITEHNLMLKKLVAFFHSLQNWNKRENSINFSLEDNSLIIKNNCSITFFGGKYRNCLNGKLKFEIKIKRSNEKLIIFLNNKCKNKILV</sequence>